<dbReference type="AlphaFoldDB" id="A0A0V1N4X0"/>
<name>A0A0V1N4X0_9BILA</name>
<dbReference type="EMBL" id="JYDO01000009">
    <property type="protein sequence ID" value="KRZ78876.1"/>
    <property type="molecule type" value="Genomic_DNA"/>
</dbReference>
<evidence type="ECO:0000313" key="2">
    <source>
        <dbReference type="Proteomes" id="UP000054843"/>
    </source>
</evidence>
<gene>
    <name evidence="1" type="ORF">T10_3575</name>
</gene>
<sequence length="101" mass="11350">MPDHTQFEYFLIHLSADGCSCIRWLFFYKEFVEELADRSKELFIWSTHGTSIDTANTNETCQGCIINIGALHGSNNVETTALGKASKSRGCAMNYTINFES</sequence>
<proteinExistence type="predicted"/>
<accession>A0A0V1N4X0</accession>
<organism evidence="1 2">
    <name type="scientific">Trichinella papuae</name>
    <dbReference type="NCBI Taxonomy" id="268474"/>
    <lineage>
        <taxon>Eukaryota</taxon>
        <taxon>Metazoa</taxon>
        <taxon>Ecdysozoa</taxon>
        <taxon>Nematoda</taxon>
        <taxon>Enoplea</taxon>
        <taxon>Dorylaimia</taxon>
        <taxon>Trichinellida</taxon>
        <taxon>Trichinellidae</taxon>
        <taxon>Trichinella</taxon>
    </lineage>
</organism>
<keyword evidence="2" id="KW-1185">Reference proteome</keyword>
<evidence type="ECO:0000313" key="1">
    <source>
        <dbReference type="EMBL" id="KRZ78876.1"/>
    </source>
</evidence>
<dbReference type="Proteomes" id="UP000054843">
    <property type="component" value="Unassembled WGS sequence"/>
</dbReference>
<protein>
    <submittedName>
        <fullName evidence="1">Uncharacterized protein</fullName>
    </submittedName>
</protein>
<comment type="caution">
    <text evidence="1">The sequence shown here is derived from an EMBL/GenBank/DDBJ whole genome shotgun (WGS) entry which is preliminary data.</text>
</comment>
<reference evidence="1 2" key="1">
    <citation type="submission" date="2015-01" db="EMBL/GenBank/DDBJ databases">
        <title>Evolution of Trichinella species and genotypes.</title>
        <authorList>
            <person name="Korhonen P.K."/>
            <person name="Edoardo P."/>
            <person name="Giuseppe L.R."/>
            <person name="Gasser R.B."/>
        </authorList>
    </citation>
    <scope>NUCLEOTIDE SEQUENCE [LARGE SCALE GENOMIC DNA]</scope>
    <source>
        <strain evidence="1">ISS1980</strain>
    </source>
</reference>